<evidence type="ECO:0000256" key="2">
    <source>
        <dbReference type="ARBA" id="ARBA00023043"/>
    </source>
</evidence>
<dbReference type="InterPro" id="IPR002110">
    <property type="entry name" value="Ankyrin_rpt"/>
</dbReference>
<keyword evidence="2 3" id="KW-0040">ANK repeat</keyword>
<evidence type="ECO:0000256" key="4">
    <source>
        <dbReference type="SAM" id="MobiDB-lite"/>
    </source>
</evidence>
<dbReference type="GO" id="GO:0005634">
    <property type="term" value="C:nucleus"/>
    <property type="evidence" value="ECO:0007669"/>
    <property type="project" value="TreeGrafter"/>
</dbReference>
<evidence type="ECO:0000256" key="3">
    <source>
        <dbReference type="PROSITE-ProRule" id="PRU00023"/>
    </source>
</evidence>
<name>A0A162N2F9_COLIC</name>
<dbReference type="GO" id="GO:0045944">
    <property type="term" value="P:positive regulation of transcription by RNA polymerase II"/>
    <property type="evidence" value="ECO:0007669"/>
    <property type="project" value="TreeGrafter"/>
</dbReference>
<dbReference type="Proteomes" id="UP000076584">
    <property type="component" value="Unassembled WGS sequence"/>
</dbReference>
<dbReference type="EMBL" id="LFIW01000631">
    <property type="protein sequence ID" value="KZL85454.1"/>
    <property type="molecule type" value="Genomic_DNA"/>
</dbReference>
<feature type="repeat" description="ANK" evidence="3">
    <location>
        <begin position="644"/>
        <end position="676"/>
    </location>
</feature>
<gene>
    <name evidence="5" type="ORF">CI238_13001</name>
</gene>
<dbReference type="PROSITE" id="PS50088">
    <property type="entry name" value="ANK_REPEAT"/>
    <property type="match status" value="2"/>
</dbReference>
<dbReference type="Pfam" id="PF12796">
    <property type="entry name" value="Ank_2"/>
    <property type="match status" value="2"/>
</dbReference>
<dbReference type="InterPro" id="IPR050663">
    <property type="entry name" value="Ankyrin-SOCS_Box"/>
</dbReference>
<feature type="region of interest" description="Disordered" evidence="4">
    <location>
        <begin position="314"/>
        <end position="372"/>
    </location>
</feature>
<dbReference type="SMART" id="SM00248">
    <property type="entry name" value="ANK"/>
    <property type="match status" value="5"/>
</dbReference>
<evidence type="ECO:0000313" key="6">
    <source>
        <dbReference type="Proteomes" id="UP000076584"/>
    </source>
</evidence>
<proteinExistence type="predicted"/>
<reference evidence="5 6" key="1">
    <citation type="submission" date="2015-06" db="EMBL/GenBank/DDBJ databases">
        <title>Survival trade-offs in plant roots during colonization by closely related pathogenic and mutualistic fungi.</title>
        <authorList>
            <person name="Hacquard S."/>
            <person name="Kracher B."/>
            <person name="Hiruma K."/>
            <person name="Weinman A."/>
            <person name="Muench P."/>
            <person name="Garrido Oter R."/>
            <person name="Ver Loren van Themaat E."/>
            <person name="Dallerey J.-F."/>
            <person name="Damm U."/>
            <person name="Henrissat B."/>
            <person name="Lespinet O."/>
            <person name="Thon M."/>
            <person name="Kemen E."/>
            <person name="McHardy A.C."/>
            <person name="Schulze-Lefert P."/>
            <person name="O'Connell R.J."/>
        </authorList>
    </citation>
    <scope>NUCLEOTIDE SEQUENCE [LARGE SCALE GENOMIC DNA]</scope>
    <source>
        <strain evidence="5 6">MAFF 238704</strain>
    </source>
</reference>
<dbReference type="PANTHER" id="PTHR24193">
    <property type="entry name" value="ANKYRIN REPEAT PROTEIN"/>
    <property type="match status" value="1"/>
</dbReference>
<dbReference type="AlphaFoldDB" id="A0A162N2F9"/>
<sequence>LVMGNAESRQLADALSSACQGTDGNIPSGQLQDPQFHATFEGFLRHVELVWDKLPACMTDAIKSKFSPRFESSTDPEAWVQQQIFGETADDMATYLYDQLTALSSPITPLDIAKKNLLLVAFARLRKLHESRDGRSALADCLQKKGKEKKVRDNCSNFALAGERLESVLSEAGGCGALICGLAISWSTLTTPRRFKKTNIETIRESVRQENIGRCNKQVDVLLTLYESQTRSWIDRQQPPGRKRKRGTSYALLQSPPRIVDTQHAALDCIEDAHSTEPPLVIARDELLHADSPSNLPVQRHYAVVSRGSWASHAEASHPPAMQATGGSYTPSTTTTEPITPPARGTREEGLANNDNQEPSSGQVSNAVPSTMSDSWYRDVSGNIQQRPVTSPNVSFRSTFGTAQQFLGGIVNGTELLTLHASSFRLQRPLAVQYTVPDTAQSITFAIEGNIAGLEYLFNQGLASPRDVSISRGYSLIRWALYGGMHQYETVQYLMSRGAPVDEESYEHVWDFSFRQRCTNDELIALSCIREKLDRDWIDDQKFPVIHQIIFGLASKSLAAELKENPDAVRLTDAQGRTALDWATARAQLDNMRLLIKHGSDVNTMDLSGRTTVLHAVDSHSEAALQIVLKAGANPNPDIPDALCRSSPLTSASFGGLKEMTRLLLDFGANVDTRNPEGRTALHTTIIHNNHEMLRLFVNKCDKYSHLRGLQLLPTIARYADEQTISILVSSLPFLKTLDLNCDGSIREILRQRRNYCEKLKLAFEGLLTAASV</sequence>
<protein>
    <submittedName>
        <fullName evidence="5">Ankyrin repeat containing protein</fullName>
    </submittedName>
</protein>
<dbReference type="SUPFAM" id="SSF48403">
    <property type="entry name" value="Ankyrin repeat"/>
    <property type="match status" value="1"/>
</dbReference>
<dbReference type="PROSITE" id="PS50297">
    <property type="entry name" value="ANK_REP_REGION"/>
    <property type="match status" value="1"/>
</dbReference>
<feature type="non-terminal residue" evidence="5">
    <location>
        <position position="1"/>
    </location>
</feature>
<dbReference type="Gene3D" id="1.25.40.20">
    <property type="entry name" value="Ankyrin repeat-containing domain"/>
    <property type="match status" value="1"/>
</dbReference>
<dbReference type="STRING" id="1573173.A0A162N2F9"/>
<feature type="compositionally biased region" description="Polar residues" evidence="4">
    <location>
        <begin position="353"/>
        <end position="372"/>
    </location>
</feature>
<keyword evidence="6" id="KW-1185">Reference proteome</keyword>
<feature type="non-terminal residue" evidence="5">
    <location>
        <position position="773"/>
    </location>
</feature>
<keyword evidence="1" id="KW-0677">Repeat</keyword>
<organism evidence="5 6">
    <name type="scientific">Colletotrichum incanum</name>
    <name type="common">Soybean anthracnose fungus</name>
    <dbReference type="NCBI Taxonomy" id="1573173"/>
    <lineage>
        <taxon>Eukaryota</taxon>
        <taxon>Fungi</taxon>
        <taxon>Dikarya</taxon>
        <taxon>Ascomycota</taxon>
        <taxon>Pezizomycotina</taxon>
        <taxon>Sordariomycetes</taxon>
        <taxon>Hypocreomycetidae</taxon>
        <taxon>Glomerellales</taxon>
        <taxon>Glomerellaceae</taxon>
        <taxon>Colletotrichum</taxon>
        <taxon>Colletotrichum spaethianum species complex</taxon>
    </lineage>
</organism>
<dbReference type="InterPro" id="IPR036770">
    <property type="entry name" value="Ankyrin_rpt-contain_sf"/>
</dbReference>
<comment type="caution">
    <text evidence="5">The sequence shown here is derived from an EMBL/GenBank/DDBJ whole genome shotgun (WGS) entry which is preliminary data.</text>
</comment>
<evidence type="ECO:0000313" key="5">
    <source>
        <dbReference type="EMBL" id="KZL85454.1"/>
    </source>
</evidence>
<feature type="repeat" description="ANK" evidence="3">
    <location>
        <begin position="575"/>
        <end position="607"/>
    </location>
</feature>
<accession>A0A162N2F9</accession>
<dbReference type="PANTHER" id="PTHR24193:SF121">
    <property type="entry name" value="ADA2A-CONTAINING COMPLEX COMPONENT 3, ISOFORM D"/>
    <property type="match status" value="1"/>
</dbReference>
<evidence type="ECO:0000256" key="1">
    <source>
        <dbReference type="ARBA" id="ARBA00022737"/>
    </source>
</evidence>
<dbReference type="GO" id="GO:0000976">
    <property type="term" value="F:transcription cis-regulatory region binding"/>
    <property type="evidence" value="ECO:0007669"/>
    <property type="project" value="TreeGrafter"/>
</dbReference>